<dbReference type="PANTHER" id="PTHR28637">
    <property type="entry name" value="DNA REPLICATION FACTOR CDT1"/>
    <property type="match status" value="1"/>
</dbReference>
<name>A0AAV5UBY5_9BILA</name>
<dbReference type="InterPro" id="IPR036390">
    <property type="entry name" value="WH_DNA-bd_sf"/>
</dbReference>
<dbReference type="EMBL" id="BTSX01000006">
    <property type="protein sequence ID" value="GMT04188.1"/>
    <property type="molecule type" value="Genomic_DNA"/>
</dbReference>
<comment type="caution">
    <text evidence="5">The sequence shown here is derived from an EMBL/GenBank/DDBJ whole genome shotgun (WGS) entry which is preliminary data.</text>
</comment>
<feature type="region of interest" description="Disordered" evidence="3">
    <location>
        <begin position="393"/>
        <end position="414"/>
    </location>
</feature>
<accession>A0AAV5UBY5</accession>
<dbReference type="InterPro" id="IPR038090">
    <property type="entry name" value="Cdt1_C_WH_dom_sf"/>
</dbReference>
<dbReference type="GO" id="GO:0030174">
    <property type="term" value="P:regulation of DNA-templated DNA replication initiation"/>
    <property type="evidence" value="ECO:0007669"/>
    <property type="project" value="InterPro"/>
</dbReference>
<dbReference type="GO" id="GO:0070182">
    <property type="term" value="F:DNA polymerase binding"/>
    <property type="evidence" value="ECO:0007669"/>
    <property type="project" value="TreeGrafter"/>
</dbReference>
<feature type="domain" description="CDT1 Geminin-binding" evidence="4">
    <location>
        <begin position="259"/>
        <end position="495"/>
    </location>
</feature>
<feature type="compositionally biased region" description="Low complexity" evidence="3">
    <location>
        <begin position="400"/>
        <end position="412"/>
    </location>
</feature>
<evidence type="ECO:0000259" key="4">
    <source>
        <dbReference type="SMART" id="SM01075"/>
    </source>
</evidence>
<comment type="similarity">
    <text evidence="1">Belongs to the Cdt1 family.</text>
</comment>
<keyword evidence="2" id="KW-0131">Cell cycle</keyword>
<sequence length="698" mass="77808">MSTRRTTKSTKMQGSTLTDHFKPSRVGDSGLPGKSLGDEPSSTTSRAKRTLISSTRIEVTLDEVQVETIPVKTEKPDAKPRSARALQFGAVTKKVELNIKEEVKEKVVEPVRSIIPTEAEIEVAKSSDSRKTSVADLQACLKGAAKIHEQTNARKLFQIEERVAYLKSPQKMVQTKISGGSPPKKAKKESKKRAPVKVLPIPDFVLPTNSMEKAKNRPERETSEDREISPQEDSMTRAPKSYGSSLLNDEVKKSATVHLPVEYKELHKVFESCDTIVSMFKQKGQTLTFTDLSKEVKRIQRRDLTLGRFSQLLAVYPQAYKVDVKQITCTRERMSGLRAARWEHVIVPNLDDDLSSFVTGPLVSDLPLPSEPILTLSPRKNLFSPMKGRPITSSSGLRIPASPRKPSSPAKPMQREVIMDTRKRLEGWRMSCRSQVFRTLLARRVIAAHDKYVGERSLDSSFLSSSFSPSFGFHKDFAPNMDSLCPSIEKAEIGQIPEEETVSNHGHGMGEFIKMLSDTVTVLPKAVDVAIMEYRSPEKKTISSRGVPLSPAKFAQTSKPMSILERIKAKKAAEAAAEKRRNPELEEKMADLSRLIDQKIITLIFEIYRSESRTSINISMLKEKMVASRRISQDKVSSLLDRLTSLVPDHFSSGKTTVGEFLKVLPDNSPATLEIVESILKKELASCMDKSATSFRAP</sequence>
<feature type="compositionally biased region" description="Basic and acidic residues" evidence="3">
    <location>
        <begin position="212"/>
        <end position="229"/>
    </location>
</feature>
<reference evidence="5" key="1">
    <citation type="submission" date="2023-10" db="EMBL/GenBank/DDBJ databases">
        <title>Genome assembly of Pristionchus species.</title>
        <authorList>
            <person name="Yoshida K."/>
            <person name="Sommer R.J."/>
        </authorList>
    </citation>
    <scope>NUCLEOTIDE SEQUENCE</scope>
    <source>
        <strain evidence="5">RS0144</strain>
    </source>
</reference>
<dbReference type="Gene3D" id="1.10.10.1420">
    <property type="entry name" value="DNA replication factor Cdt1, C-terminal WH domain"/>
    <property type="match status" value="1"/>
</dbReference>
<evidence type="ECO:0000256" key="2">
    <source>
        <dbReference type="ARBA" id="ARBA00023306"/>
    </source>
</evidence>
<evidence type="ECO:0000256" key="3">
    <source>
        <dbReference type="SAM" id="MobiDB-lite"/>
    </source>
</evidence>
<organism evidence="5 6">
    <name type="scientific">Pristionchus entomophagus</name>
    <dbReference type="NCBI Taxonomy" id="358040"/>
    <lineage>
        <taxon>Eukaryota</taxon>
        <taxon>Metazoa</taxon>
        <taxon>Ecdysozoa</taxon>
        <taxon>Nematoda</taxon>
        <taxon>Chromadorea</taxon>
        <taxon>Rhabditida</taxon>
        <taxon>Rhabditina</taxon>
        <taxon>Diplogasteromorpha</taxon>
        <taxon>Diplogasteroidea</taxon>
        <taxon>Neodiplogasteridae</taxon>
        <taxon>Pristionchus</taxon>
    </lineage>
</organism>
<gene>
    <name evidence="5" type="ORF">PENTCL1PPCAC_26362</name>
</gene>
<evidence type="ECO:0000313" key="6">
    <source>
        <dbReference type="Proteomes" id="UP001432027"/>
    </source>
</evidence>
<dbReference type="GO" id="GO:0000278">
    <property type="term" value="P:mitotic cell cycle"/>
    <property type="evidence" value="ECO:0007669"/>
    <property type="project" value="TreeGrafter"/>
</dbReference>
<feature type="region of interest" description="Disordered" evidence="3">
    <location>
        <begin position="207"/>
        <end position="246"/>
    </location>
</feature>
<dbReference type="SUPFAM" id="SSF46785">
    <property type="entry name" value="Winged helix' DNA-binding domain"/>
    <property type="match status" value="1"/>
</dbReference>
<dbReference type="Proteomes" id="UP001432027">
    <property type="component" value="Unassembled WGS sequence"/>
</dbReference>
<dbReference type="GO" id="GO:0003677">
    <property type="term" value="F:DNA binding"/>
    <property type="evidence" value="ECO:0007669"/>
    <property type="project" value="InterPro"/>
</dbReference>
<feature type="compositionally biased region" description="Polar residues" evidence="3">
    <location>
        <begin position="9"/>
        <end position="18"/>
    </location>
</feature>
<evidence type="ECO:0000313" key="5">
    <source>
        <dbReference type="EMBL" id="GMT04188.1"/>
    </source>
</evidence>
<dbReference type="InterPro" id="IPR045173">
    <property type="entry name" value="Cdt1"/>
</dbReference>
<dbReference type="GO" id="GO:0071163">
    <property type="term" value="P:DNA replication preinitiation complex assembly"/>
    <property type="evidence" value="ECO:0007669"/>
    <property type="project" value="InterPro"/>
</dbReference>
<evidence type="ECO:0000256" key="1">
    <source>
        <dbReference type="ARBA" id="ARBA00008356"/>
    </source>
</evidence>
<dbReference type="GO" id="GO:0000076">
    <property type="term" value="P:DNA replication checkpoint signaling"/>
    <property type="evidence" value="ECO:0007669"/>
    <property type="project" value="TreeGrafter"/>
</dbReference>
<dbReference type="GO" id="GO:0005634">
    <property type="term" value="C:nucleus"/>
    <property type="evidence" value="ECO:0007669"/>
    <property type="project" value="TreeGrafter"/>
</dbReference>
<feature type="region of interest" description="Disordered" evidence="3">
    <location>
        <begin position="170"/>
        <end position="195"/>
    </location>
</feature>
<dbReference type="InterPro" id="IPR014939">
    <property type="entry name" value="CDT1_Gemini-bd-like"/>
</dbReference>
<dbReference type="InterPro" id="IPR032054">
    <property type="entry name" value="Cdt1_C"/>
</dbReference>
<dbReference type="Pfam" id="PF08839">
    <property type="entry name" value="CDT1"/>
    <property type="match status" value="1"/>
</dbReference>
<feature type="compositionally biased region" description="Basic residues" evidence="3">
    <location>
        <begin position="184"/>
        <end position="195"/>
    </location>
</feature>
<feature type="region of interest" description="Disordered" evidence="3">
    <location>
        <begin position="1"/>
        <end position="50"/>
    </location>
</feature>
<dbReference type="PANTHER" id="PTHR28637:SF1">
    <property type="entry name" value="DNA REPLICATION FACTOR CDT1"/>
    <property type="match status" value="1"/>
</dbReference>
<keyword evidence="6" id="KW-1185">Reference proteome</keyword>
<protein>
    <recommendedName>
        <fullName evidence="4">CDT1 Geminin-binding domain-containing protein</fullName>
    </recommendedName>
</protein>
<proteinExistence type="inferred from homology"/>
<dbReference type="Pfam" id="PF16679">
    <property type="entry name" value="CDT1_C"/>
    <property type="match status" value="1"/>
</dbReference>
<dbReference type="AlphaFoldDB" id="A0AAV5UBY5"/>
<dbReference type="SMART" id="SM01075">
    <property type="entry name" value="CDT1"/>
    <property type="match status" value="1"/>
</dbReference>
<feature type="compositionally biased region" description="Polar residues" evidence="3">
    <location>
        <begin position="40"/>
        <end position="50"/>
    </location>
</feature>